<dbReference type="EMBL" id="JBJKFK010003095">
    <property type="protein sequence ID" value="KAL3310275.1"/>
    <property type="molecule type" value="Genomic_DNA"/>
</dbReference>
<protein>
    <submittedName>
        <fullName evidence="1">Uncharacterized protein</fullName>
    </submittedName>
</protein>
<dbReference type="AlphaFoldDB" id="A0ABD2PS31"/>
<evidence type="ECO:0000313" key="2">
    <source>
        <dbReference type="Proteomes" id="UP001626550"/>
    </source>
</evidence>
<dbReference type="Proteomes" id="UP001626550">
    <property type="component" value="Unassembled WGS sequence"/>
</dbReference>
<accession>A0ABD2PS31</accession>
<organism evidence="1 2">
    <name type="scientific">Cichlidogyrus casuarinus</name>
    <dbReference type="NCBI Taxonomy" id="1844966"/>
    <lineage>
        <taxon>Eukaryota</taxon>
        <taxon>Metazoa</taxon>
        <taxon>Spiralia</taxon>
        <taxon>Lophotrochozoa</taxon>
        <taxon>Platyhelminthes</taxon>
        <taxon>Monogenea</taxon>
        <taxon>Monopisthocotylea</taxon>
        <taxon>Dactylogyridea</taxon>
        <taxon>Ancyrocephalidae</taxon>
        <taxon>Cichlidogyrus</taxon>
    </lineage>
</organism>
<comment type="caution">
    <text evidence="1">The sequence shown here is derived from an EMBL/GenBank/DDBJ whole genome shotgun (WGS) entry which is preliminary data.</text>
</comment>
<sequence length="90" mass="10313">MLRKVGERAWGLEPQDNLKRLLQKAENGSKDANENKVSKWLDMNKDYWYTKPITNLPSSLLRMGHLTENLIESTDTETNDDTSCSGRNSI</sequence>
<keyword evidence="2" id="KW-1185">Reference proteome</keyword>
<gene>
    <name evidence="1" type="ORF">Ciccas_011163</name>
</gene>
<reference evidence="1 2" key="1">
    <citation type="submission" date="2024-11" db="EMBL/GenBank/DDBJ databases">
        <title>Adaptive evolution of stress response genes in parasites aligns with host niche diversity.</title>
        <authorList>
            <person name="Hahn C."/>
            <person name="Resl P."/>
        </authorList>
    </citation>
    <scope>NUCLEOTIDE SEQUENCE [LARGE SCALE GENOMIC DNA]</scope>
    <source>
        <strain evidence="1">EGGRZ-B1_66</strain>
        <tissue evidence="1">Body</tissue>
    </source>
</reference>
<name>A0ABD2PS31_9PLAT</name>
<proteinExistence type="predicted"/>
<evidence type="ECO:0000313" key="1">
    <source>
        <dbReference type="EMBL" id="KAL3310275.1"/>
    </source>
</evidence>